<dbReference type="EMBL" id="SCLC01001379">
    <property type="protein sequence ID" value="MBF4437826.1"/>
    <property type="molecule type" value="Genomic_DNA"/>
</dbReference>
<dbReference type="Proteomes" id="UP000726136">
    <property type="component" value="Unassembled WGS sequence"/>
</dbReference>
<evidence type="ECO:0000313" key="1">
    <source>
        <dbReference type="EMBL" id="MBF4374992.1"/>
    </source>
</evidence>
<evidence type="ECO:0000313" key="4">
    <source>
        <dbReference type="Proteomes" id="UP000786185"/>
    </source>
</evidence>
<organism evidence="2 4">
    <name type="scientific">Vibrio anguillarum</name>
    <name type="common">Listonella anguillarum</name>
    <dbReference type="NCBI Taxonomy" id="55601"/>
    <lineage>
        <taxon>Bacteria</taxon>
        <taxon>Pseudomonadati</taxon>
        <taxon>Pseudomonadota</taxon>
        <taxon>Gammaproteobacteria</taxon>
        <taxon>Vibrionales</taxon>
        <taxon>Vibrionaceae</taxon>
        <taxon>Vibrio</taxon>
    </lineage>
</organism>
<evidence type="ECO:0000313" key="2">
    <source>
        <dbReference type="EMBL" id="MBF4437826.1"/>
    </source>
</evidence>
<gene>
    <name evidence="1" type="ORF">EAY46_18150</name>
    <name evidence="2" type="ORF">ERJ77_25765</name>
</gene>
<dbReference type="RefSeq" id="WP_194664115.1">
    <property type="nucleotide sequence ID" value="NZ_RDPI01000033.1"/>
</dbReference>
<accession>A0AAW4BL85</accession>
<comment type="caution">
    <text evidence="2">The sequence shown here is derived from an EMBL/GenBank/DDBJ whole genome shotgun (WGS) entry which is preliminary data.</text>
</comment>
<name>A0AAW4BL85_VIBAN</name>
<dbReference type="EMBL" id="RDPI01000033">
    <property type="protein sequence ID" value="MBF4374992.1"/>
    <property type="molecule type" value="Genomic_DNA"/>
</dbReference>
<reference evidence="2 3" key="1">
    <citation type="journal article" date="2021" name="PeerJ">
        <title>Analysis of 44 Vibrio anguillarum genomes reveals high genetic diversity.</title>
        <authorList>
            <person name="Hansen M.J."/>
            <person name="Dalsgaard I."/>
        </authorList>
    </citation>
    <scope>NUCLEOTIDE SEQUENCE</scope>
    <source>
        <strain evidence="1 3">040915-1/1B</strain>
        <strain evidence="2">850617-1/1</strain>
    </source>
</reference>
<sequence>MRLTKKMIIKAAVKSIGIRLEYIELVKFEGEYHWGGKAGAVFDEMTTYYNKLDDVPLDRWIDDLESKIASVLGTSNFEHINDYIESIDWDN</sequence>
<keyword evidence="3" id="KW-1185">Reference proteome</keyword>
<dbReference type="AlphaFoldDB" id="A0AAW4BL85"/>
<dbReference type="Proteomes" id="UP000786185">
    <property type="component" value="Unassembled WGS sequence"/>
</dbReference>
<evidence type="ECO:0000313" key="3">
    <source>
        <dbReference type="Proteomes" id="UP000726136"/>
    </source>
</evidence>
<protein>
    <submittedName>
        <fullName evidence="2">Uncharacterized protein</fullName>
    </submittedName>
</protein>
<proteinExistence type="predicted"/>